<protein>
    <submittedName>
        <fullName evidence="1">Histidine kinase</fullName>
    </submittedName>
</protein>
<dbReference type="RefSeq" id="WP_160223587.1">
    <property type="nucleotide sequence ID" value="NZ_CP029149.1"/>
</dbReference>
<dbReference type="EMBL" id="CP029149">
    <property type="protein sequence ID" value="QHN64406.1"/>
    <property type="molecule type" value="Genomic_DNA"/>
</dbReference>
<dbReference type="InterPro" id="IPR050640">
    <property type="entry name" value="Bact_2-comp_sensor_kinase"/>
</dbReference>
<dbReference type="Proteomes" id="UP000464318">
    <property type="component" value="Chromosome"/>
</dbReference>
<evidence type="ECO:0000313" key="1">
    <source>
        <dbReference type="EMBL" id="QHN64406.1"/>
    </source>
</evidence>
<dbReference type="PANTHER" id="PTHR34220">
    <property type="entry name" value="SENSOR HISTIDINE KINASE YPDA"/>
    <property type="match status" value="1"/>
</dbReference>
<keyword evidence="1" id="KW-0418">Kinase</keyword>
<dbReference type="Pfam" id="PF13239">
    <property type="entry name" value="2TM"/>
    <property type="match status" value="1"/>
</dbReference>
<dbReference type="AlphaFoldDB" id="A0A6P1QQF4"/>
<accession>A0A6P1QQF4</accession>
<name>A0A6P1QQF4_9FLAO</name>
<reference evidence="1 2" key="1">
    <citation type="submission" date="2018-04" db="EMBL/GenBank/DDBJ databases">
        <title>Characteristic and Complete Genome Sequencing of A Novel Member of Infective Endocarditis Causative Bacteria: Bergeyella cardium QL-PH.</title>
        <authorList>
            <person name="Pan H."/>
            <person name="Sun E."/>
            <person name="Zhang Y."/>
        </authorList>
    </citation>
    <scope>NUCLEOTIDE SEQUENCE [LARGE SCALE GENOMIC DNA]</scope>
    <source>
        <strain evidence="1 2">HPQL</strain>
    </source>
</reference>
<dbReference type="Pfam" id="PF06580">
    <property type="entry name" value="His_kinase"/>
    <property type="match status" value="1"/>
</dbReference>
<keyword evidence="1" id="KW-0808">Transferase</keyword>
<dbReference type="PANTHER" id="PTHR34220:SF7">
    <property type="entry name" value="SENSOR HISTIDINE KINASE YPDA"/>
    <property type="match status" value="1"/>
</dbReference>
<dbReference type="GO" id="GO:0000155">
    <property type="term" value="F:phosphorelay sensor kinase activity"/>
    <property type="evidence" value="ECO:0007669"/>
    <property type="project" value="InterPro"/>
</dbReference>
<keyword evidence="2" id="KW-1185">Reference proteome</keyword>
<dbReference type="OrthoDB" id="9809908at2"/>
<dbReference type="KEGG" id="bcad:DBX24_00130"/>
<sequence>MNRSYPNKTLSFSLFFLSISSIFLYYMLPNLFLGIPHSESFYLTAIYSVGYTFANALLYNFLDKKHPWGARTLFRFLLSLIGIILVNTFITYALHFSYLVLYKGGSAEDIFNLNRFNLLCIWGITIIALFYHGFDYLKSLKHRVERKLSQQKIIAHSADARYQSLKNQLDPHFLFNSLNVLSSLVEENPSQAQNFIHLLSKTYRYILEQKDKDLISVGDELSFAETYCQLLKMRFEESISLSFELEEGLKNHLIAPLSLQLLLENAIKHNYASVQSPLHIKIYSESDNFLVVENNFQPRKTNASKTGIGLQNIIQRYAILTDKPVQIERNTQHFKVKIPILTLKNKIMDKNFETKDQARRKAERKAAALTDFYGNLISYALIIPTLFLINWLTLPKYWWAVWPAIGWGLGLAIHAVKTLYITSNWEEKQVQKFLKEDEKLHPKH</sequence>
<proteinExistence type="predicted"/>
<dbReference type="InterPro" id="IPR025698">
    <property type="entry name" value="2TM_dom"/>
</dbReference>
<dbReference type="InterPro" id="IPR010559">
    <property type="entry name" value="Sig_transdc_His_kin_internal"/>
</dbReference>
<gene>
    <name evidence="1" type="ORF">DBX24_00130</name>
</gene>
<dbReference type="GO" id="GO:0016020">
    <property type="term" value="C:membrane"/>
    <property type="evidence" value="ECO:0007669"/>
    <property type="project" value="InterPro"/>
</dbReference>
<evidence type="ECO:0000313" key="2">
    <source>
        <dbReference type="Proteomes" id="UP000464318"/>
    </source>
</evidence>
<organism evidence="1 2">
    <name type="scientific">Bergeyella cardium</name>
    <dbReference type="NCBI Taxonomy" id="1585976"/>
    <lineage>
        <taxon>Bacteria</taxon>
        <taxon>Pseudomonadati</taxon>
        <taxon>Bacteroidota</taxon>
        <taxon>Flavobacteriia</taxon>
        <taxon>Flavobacteriales</taxon>
        <taxon>Weeksellaceae</taxon>
        <taxon>Bergeyella</taxon>
    </lineage>
</organism>